<dbReference type="InterPro" id="IPR036388">
    <property type="entry name" value="WH-like_DNA-bd_sf"/>
</dbReference>
<dbReference type="Proteomes" id="UP001174909">
    <property type="component" value="Unassembled WGS sequence"/>
</dbReference>
<dbReference type="InterPro" id="IPR000591">
    <property type="entry name" value="DEP_dom"/>
</dbReference>
<dbReference type="Pfam" id="PF22697">
    <property type="entry name" value="SOS1_NGEF_PH"/>
    <property type="match status" value="1"/>
</dbReference>
<sequence length="526" mass="60360">MSDDKIKRLRTHVVKELYDTEADYTAHLEFTVTVLLEKARVKGQHDNTFTESVLGKLFCNIEDILQLHRRLVEELKACLKGGVSYSCSIAGVYHKFKEEFLIYQDYGKGNEAAQKLLYELEDNEGFQAFFLACLLLGGRDGGNGISSYLFKPIQRVTKYPLLFRELEKYTPRDHPDYEATRAMGVRMREICFVINEAKRGVEKLDAITDWQATVDGWEGSKVTDTCNQLIKEGALIKISAGNTQERMFFLFDNLFVYCKKSLLSRTRPLLFRGRIPMENLDVEDIEDGTADFHTGGITVTNSWKVHNIAKDKWFVLIARTPEEKKEWMDAIRAEKEKKKRSQASRGQAIYRLMVDKGEKLHQKAKQGKTPLVRDHKVMLRSVGKCFSGAEFVWWLVEQGEVGKEDEAVILGQHLLENGIIHHTNDKHQFKKGELLYRFRYDDGTFRQKYASSELAARGVRMYCRLHGLFDPIIRDHKGSVIGGALRNVLNAQKLIEWLLEEKDIVSRDEGVALGRQFVALGVLRHG</sequence>
<dbReference type="AlphaFoldDB" id="A0AA35U147"/>
<dbReference type="Pfam" id="PF00610">
    <property type="entry name" value="DEP"/>
    <property type="match status" value="1"/>
</dbReference>
<feature type="non-terminal residue" evidence="4">
    <location>
        <position position="526"/>
    </location>
</feature>
<dbReference type="InterPro" id="IPR011993">
    <property type="entry name" value="PH-like_dom_sf"/>
</dbReference>
<dbReference type="PROSITE" id="PS50010">
    <property type="entry name" value="DH_2"/>
    <property type="match status" value="1"/>
</dbReference>
<dbReference type="Gene3D" id="1.10.10.10">
    <property type="entry name" value="Winged helix-like DNA-binding domain superfamily/Winged helix DNA-binding domain"/>
    <property type="match status" value="1"/>
</dbReference>
<dbReference type="InterPro" id="IPR051832">
    <property type="entry name" value="mTOR-Rac_regulators"/>
</dbReference>
<dbReference type="PROSITE" id="PS50186">
    <property type="entry name" value="DEP"/>
    <property type="match status" value="2"/>
</dbReference>
<dbReference type="PANTHER" id="PTHR22829">
    <property type="entry name" value="DEP DOMAIN PROTEIN"/>
    <property type="match status" value="1"/>
</dbReference>
<dbReference type="GO" id="GO:0005085">
    <property type="term" value="F:guanyl-nucleotide exchange factor activity"/>
    <property type="evidence" value="ECO:0007669"/>
    <property type="project" value="InterPro"/>
</dbReference>
<dbReference type="GO" id="GO:0007186">
    <property type="term" value="P:G protein-coupled receptor signaling pathway"/>
    <property type="evidence" value="ECO:0007669"/>
    <property type="project" value="TreeGrafter"/>
</dbReference>
<dbReference type="SMART" id="SM00233">
    <property type="entry name" value="PH"/>
    <property type="match status" value="1"/>
</dbReference>
<dbReference type="GO" id="GO:0005096">
    <property type="term" value="F:GTPase activator activity"/>
    <property type="evidence" value="ECO:0007669"/>
    <property type="project" value="TreeGrafter"/>
</dbReference>
<comment type="caution">
    <text evidence="4">The sequence shown here is derived from an EMBL/GenBank/DDBJ whole genome shotgun (WGS) entry which is preliminary data.</text>
</comment>
<dbReference type="GO" id="GO:0035556">
    <property type="term" value="P:intracellular signal transduction"/>
    <property type="evidence" value="ECO:0007669"/>
    <property type="project" value="InterPro"/>
</dbReference>
<dbReference type="EMBL" id="CASHTH010004392">
    <property type="protein sequence ID" value="CAI8056721.1"/>
    <property type="molecule type" value="Genomic_DNA"/>
</dbReference>
<dbReference type="InterPro" id="IPR035899">
    <property type="entry name" value="DBL_dom_sf"/>
</dbReference>
<dbReference type="InterPro" id="IPR036390">
    <property type="entry name" value="WH_DNA-bd_sf"/>
</dbReference>
<dbReference type="SMART" id="SM00325">
    <property type="entry name" value="RhoGEF"/>
    <property type="match status" value="1"/>
</dbReference>
<dbReference type="PANTHER" id="PTHR22829:SF30">
    <property type="entry name" value="PHOSPHATIDYLINOSITOL 3,4,5-TRISPHOSPHATE-DEPENDENT RAC EXCHANGER 2 PROTEIN-LIKE"/>
    <property type="match status" value="1"/>
</dbReference>
<name>A0AA35U147_GEOBA</name>
<dbReference type="SMART" id="SM00049">
    <property type="entry name" value="DEP"/>
    <property type="match status" value="1"/>
</dbReference>
<protein>
    <submittedName>
        <fullName evidence="4">Phosphatidylinositol 3,4,5-trisphosphate-dependent Rac exchanger 1 protein</fullName>
    </submittedName>
</protein>
<feature type="domain" description="DEP" evidence="3">
    <location>
        <begin position="372"/>
        <end position="440"/>
    </location>
</feature>
<evidence type="ECO:0000259" key="2">
    <source>
        <dbReference type="PROSITE" id="PS50010"/>
    </source>
</evidence>
<dbReference type="CDD" id="cd00160">
    <property type="entry name" value="RhoGEF"/>
    <property type="match status" value="1"/>
</dbReference>
<evidence type="ECO:0000313" key="4">
    <source>
        <dbReference type="EMBL" id="CAI8056721.1"/>
    </source>
</evidence>
<evidence type="ECO:0000313" key="5">
    <source>
        <dbReference type="Proteomes" id="UP001174909"/>
    </source>
</evidence>
<feature type="domain" description="DEP" evidence="3">
    <location>
        <begin position="485"/>
        <end position="526"/>
    </location>
</feature>
<dbReference type="InterPro" id="IPR001849">
    <property type="entry name" value="PH_domain"/>
</dbReference>
<feature type="domain" description="PH" evidence="1">
    <location>
        <begin position="228"/>
        <end position="336"/>
    </location>
</feature>
<dbReference type="Pfam" id="PF00621">
    <property type="entry name" value="RhoGEF"/>
    <property type="match status" value="1"/>
</dbReference>
<dbReference type="InterPro" id="IPR055251">
    <property type="entry name" value="SOS1_NGEF_PH"/>
</dbReference>
<proteinExistence type="predicted"/>
<dbReference type="SUPFAM" id="SSF50729">
    <property type="entry name" value="PH domain-like"/>
    <property type="match status" value="1"/>
</dbReference>
<dbReference type="PROSITE" id="PS50003">
    <property type="entry name" value="PH_DOMAIN"/>
    <property type="match status" value="1"/>
</dbReference>
<gene>
    <name evidence="4" type="ORF">GBAR_LOCUS30904</name>
</gene>
<dbReference type="Gene3D" id="2.30.29.30">
    <property type="entry name" value="Pleckstrin-homology domain (PH domain)/Phosphotyrosine-binding domain (PTB)"/>
    <property type="match status" value="1"/>
</dbReference>
<dbReference type="CDD" id="cd01224">
    <property type="entry name" value="PH_Collybistin_ASEF"/>
    <property type="match status" value="1"/>
</dbReference>
<dbReference type="InterPro" id="IPR000219">
    <property type="entry name" value="DH_dom"/>
</dbReference>
<keyword evidence="5" id="KW-1185">Reference proteome</keyword>
<dbReference type="SUPFAM" id="SSF48065">
    <property type="entry name" value="DBL homology domain (DH-domain)"/>
    <property type="match status" value="1"/>
</dbReference>
<evidence type="ECO:0000259" key="1">
    <source>
        <dbReference type="PROSITE" id="PS50003"/>
    </source>
</evidence>
<organism evidence="4 5">
    <name type="scientific">Geodia barretti</name>
    <name type="common">Barrett's horny sponge</name>
    <dbReference type="NCBI Taxonomy" id="519541"/>
    <lineage>
        <taxon>Eukaryota</taxon>
        <taxon>Metazoa</taxon>
        <taxon>Porifera</taxon>
        <taxon>Demospongiae</taxon>
        <taxon>Heteroscleromorpha</taxon>
        <taxon>Tetractinellida</taxon>
        <taxon>Astrophorina</taxon>
        <taxon>Geodiidae</taxon>
        <taxon>Geodia</taxon>
    </lineage>
</organism>
<dbReference type="Gene3D" id="1.20.900.10">
    <property type="entry name" value="Dbl homology (DH) domain"/>
    <property type="match status" value="1"/>
</dbReference>
<evidence type="ECO:0000259" key="3">
    <source>
        <dbReference type="PROSITE" id="PS50186"/>
    </source>
</evidence>
<accession>A0AA35U147</accession>
<feature type="domain" description="DH" evidence="2">
    <location>
        <begin position="9"/>
        <end position="197"/>
    </location>
</feature>
<dbReference type="GO" id="GO:0005886">
    <property type="term" value="C:plasma membrane"/>
    <property type="evidence" value="ECO:0007669"/>
    <property type="project" value="TreeGrafter"/>
</dbReference>
<dbReference type="GO" id="GO:0023051">
    <property type="term" value="P:regulation of signaling"/>
    <property type="evidence" value="ECO:0007669"/>
    <property type="project" value="TreeGrafter"/>
</dbReference>
<dbReference type="SUPFAM" id="SSF46785">
    <property type="entry name" value="Winged helix' DNA-binding domain"/>
    <property type="match status" value="2"/>
</dbReference>
<reference evidence="4" key="1">
    <citation type="submission" date="2023-03" db="EMBL/GenBank/DDBJ databases">
        <authorList>
            <person name="Steffen K."/>
            <person name="Cardenas P."/>
        </authorList>
    </citation>
    <scope>NUCLEOTIDE SEQUENCE</scope>
</reference>